<dbReference type="AlphaFoldDB" id="A0A1F6XHH2"/>
<dbReference type="SUPFAM" id="SSF54106">
    <property type="entry name" value="LysM domain"/>
    <property type="match status" value="2"/>
</dbReference>
<dbReference type="Gene3D" id="3.10.350.10">
    <property type="entry name" value="LysM domain"/>
    <property type="match status" value="2"/>
</dbReference>
<dbReference type="InterPro" id="IPR036779">
    <property type="entry name" value="LysM_dom_sf"/>
</dbReference>
<dbReference type="EMBL" id="MFUX01000041">
    <property type="protein sequence ID" value="OGI93630.1"/>
    <property type="molecule type" value="Genomic_DNA"/>
</dbReference>
<dbReference type="CDD" id="cd00118">
    <property type="entry name" value="LysM"/>
    <property type="match status" value="2"/>
</dbReference>
<dbReference type="Pfam" id="PF01476">
    <property type="entry name" value="LysM"/>
    <property type="match status" value="2"/>
</dbReference>
<dbReference type="PROSITE" id="PS51782">
    <property type="entry name" value="LYSM"/>
    <property type="match status" value="2"/>
</dbReference>
<protein>
    <recommendedName>
        <fullName evidence="1">LysM domain-containing protein</fullName>
    </recommendedName>
</protein>
<reference evidence="2 3" key="1">
    <citation type="journal article" date="2016" name="Nat. Commun.">
        <title>Thousands of microbial genomes shed light on interconnected biogeochemical processes in an aquifer system.</title>
        <authorList>
            <person name="Anantharaman K."/>
            <person name="Brown C.T."/>
            <person name="Hug L.A."/>
            <person name="Sharon I."/>
            <person name="Castelle C.J."/>
            <person name="Probst A.J."/>
            <person name="Thomas B.C."/>
            <person name="Singh A."/>
            <person name="Wilkins M.J."/>
            <person name="Karaoz U."/>
            <person name="Brodie E.L."/>
            <person name="Williams K.H."/>
            <person name="Hubbard S.S."/>
            <person name="Banfield J.F."/>
        </authorList>
    </citation>
    <scope>NUCLEOTIDE SEQUENCE [LARGE SCALE GENOMIC DNA]</scope>
</reference>
<evidence type="ECO:0000313" key="3">
    <source>
        <dbReference type="Proteomes" id="UP000176629"/>
    </source>
</evidence>
<name>A0A1F6XHH2_9BACT</name>
<dbReference type="SMART" id="SM00257">
    <property type="entry name" value="LysM"/>
    <property type="match status" value="2"/>
</dbReference>
<evidence type="ECO:0000313" key="2">
    <source>
        <dbReference type="EMBL" id="OGI93630.1"/>
    </source>
</evidence>
<evidence type="ECO:0000259" key="1">
    <source>
        <dbReference type="PROSITE" id="PS51782"/>
    </source>
</evidence>
<organism evidence="2 3">
    <name type="scientific">Candidatus Nomurabacteria bacterium RIFCSPLOWO2_01_FULL_40_18</name>
    <dbReference type="NCBI Taxonomy" id="1801773"/>
    <lineage>
        <taxon>Bacteria</taxon>
        <taxon>Candidatus Nomuraibacteriota</taxon>
    </lineage>
</organism>
<proteinExistence type="predicted"/>
<dbReference type="InterPro" id="IPR011055">
    <property type="entry name" value="Dup_hybrid_motif"/>
</dbReference>
<gene>
    <name evidence="2" type="ORF">A3A03_01380</name>
</gene>
<dbReference type="CDD" id="cd12797">
    <property type="entry name" value="M23_peptidase"/>
    <property type="match status" value="1"/>
</dbReference>
<dbReference type="STRING" id="1801773.A3A03_01380"/>
<feature type="domain" description="LysM" evidence="1">
    <location>
        <begin position="168"/>
        <end position="212"/>
    </location>
</feature>
<dbReference type="InterPro" id="IPR018392">
    <property type="entry name" value="LysM"/>
</dbReference>
<dbReference type="PANTHER" id="PTHR21666:SF270">
    <property type="entry name" value="MUREIN HYDROLASE ACTIVATOR ENVC"/>
    <property type="match status" value="1"/>
</dbReference>
<dbReference type="InterPro" id="IPR050570">
    <property type="entry name" value="Cell_wall_metabolism_enzyme"/>
</dbReference>
<dbReference type="Proteomes" id="UP000176629">
    <property type="component" value="Unassembled WGS sequence"/>
</dbReference>
<sequence length="377" mass="39861">MTIFLLIRVFFVVIFASAPLQAQGGFFSFILGDDVYADTMITPVDPNQPNQTLGNMALLQANVSPDSILEDKTSKKDDVINPNASINIVSDNALLSATGPMGVFDGEDGVDPSYLDTSVYVVRPGDTIGQIAQMYGVSVNTILWANDMKKEDKLVPGDVLFILPIDGREHTVASGQTLQSIAKLYKADIKDIIEINNIAGDARLAVGDKLLIPGGNMADEGGDKPAPNLGSAVTRDKNYYATHPVQNLAGYFINPIPTGRKTQGLHGPGNRGIDIAAPTGTPIYASASGIVTVVKTGCVVGKKKCGGGYGNFVDIQHSNGTKTRYAHLSQVNTFIGAKVKQGDVIGRVGSTGNSTGPHIHFEVFNAKNPGADGSWTK</sequence>
<dbReference type="SUPFAM" id="SSF51261">
    <property type="entry name" value="Duplicated hybrid motif"/>
    <property type="match status" value="1"/>
</dbReference>
<feature type="domain" description="LysM" evidence="1">
    <location>
        <begin position="118"/>
        <end position="162"/>
    </location>
</feature>
<dbReference type="InterPro" id="IPR016047">
    <property type="entry name" value="M23ase_b-sheet_dom"/>
</dbReference>
<accession>A0A1F6XHH2</accession>
<comment type="caution">
    <text evidence="2">The sequence shown here is derived from an EMBL/GenBank/DDBJ whole genome shotgun (WGS) entry which is preliminary data.</text>
</comment>
<dbReference type="GO" id="GO:0004222">
    <property type="term" value="F:metalloendopeptidase activity"/>
    <property type="evidence" value="ECO:0007669"/>
    <property type="project" value="TreeGrafter"/>
</dbReference>
<dbReference type="PANTHER" id="PTHR21666">
    <property type="entry name" value="PEPTIDASE-RELATED"/>
    <property type="match status" value="1"/>
</dbReference>
<dbReference type="Pfam" id="PF01551">
    <property type="entry name" value="Peptidase_M23"/>
    <property type="match status" value="1"/>
</dbReference>
<dbReference type="Gene3D" id="2.70.70.10">
    <property type="entry name" value="Glucose Permease (Domain IIA)"/>
    <property type="match status" value="1"/>
</dbReference>